<dbReference type="Proteomes" id="UP000298058">
    <property type="component" value="Unassembled WGS sequence"/>
</dbReference>
<keyword evidence="5 9" id="KW-0819">tRNA processing</keyword>
<evidence type="ECO:0000313" key="15">
    <source>
        <dbReference type="Proteomes" id="UP000298058"/>
    </source>
</evidence>
<dbReference type="Gene3D" id="1.20.120.1460">
    <property type="match status" value="1"/>
</dbReference>
<keyword evidence="3 9" id="KW-0285">Flavoprotein</keyword>
<dbReference type="NCBIfam" id="TIGR00742">
    <property type="entry name" value="yjbN"/>
    <property type="match status" value="1"/>
</dbReference>
<evidence type="ECO:0000256" key="12">
    <source>
        <dbReference type="PIRSR" id="PIRSR006621-2"/>
    </source>
</evidence>
<accession>A0A4R9M4Z6</accession>
<organism evidence="14 15">
    <name type="scientific">Leptospira idonii</name>
    <dbReference type="NCBI Taxonomy" id="1193500"/>
    <lineage>
        <taxon>Bacteria</taxon>
        <taxon>Pseudomonadati</taxon>
        <taxon>Spirochaetota</taxon>
        <taxon>Spirochaetia</taxon>
        <taxon>Leptospirales</taxon>
        <taxon>Leptospiraceae</taxon>
        <taxon>Leptospira</taxon>
    </lineage>
</organism>
<dbReference type="PANTHER" id="PTHR42907:SF1">
    <property type="entry name" value="FMN-LINKED OXIDOREDUCTASES SUPERFAMILY PROTEIN"/>
    <property type="match status" value="1"/>
</dbReference>
<dbReference type="CDD" id="cd02801">
    <property type="entry name" value="DUS_like_FMN"/>
    <property type="match status" value="1"/>
</dbReference>
<dbReference type="GO" id="GO:0010181">
    <property type="term" value="F:FMN binding"/>
    <property type="evidence" value="ECO:0007669"/>
    <property type="project" value="UniProtKB-UniRule"/>
</dbReference>
<dbReference type="SUPFAM" id="SSF51395">
    <property type="entry name" value="FMN-linked oxidoreductases"/>
    <property type="match status" value="1"/>
</dbReference>
<protein>
    <recommendedName>
        <fullName evidence="9">tRNA-dihydrouridine(20/20a) synthase</fullName>
        <ecNumber evidence="9">1.3.1.91</ecNumber>
    </recommendedName>
    <alternativeName>
        <fullName evidence="9">DusA-like U20-specific dihydrouridine synthase</fullName>
        <shortName evidence="9">U20-specific Dus</shortName>
    </alternativeName>
</protein>
<evidence type="ECO:0000256" key="2">
    <source>
        <dbReference type="ARBA" id="ARBA00022555"/>
    </source>
</evidence>
<dbReference type="GO" id="GO:0102266">
    <property type="term" value="F:tRNA-dihydrouridine20a synthase activity"/>
    <property type="evidence" value="ECO:0007669"/>
    <property type="project" value="RHEA"/>
</dbReference>
<feature type="site" description="Interacts with tRNA" evidence="9">
    <location>
        <position position="183"/>
    </location>
</feature>
<feature type="binding site" evidence="9 12">
    <location>
        <position position="168"/>
    </location>
    <ligand>
        <name>FMN</name>
        <dbReference type="ChEBI" id="CHEBI:58210"/>
    </ligand>
</feature>
<evidence type="ECO:0000256" key="8">
    <source>
        <dbReference type="ARBA" id="ARBA00023002"/>
    </source>
</evidence>
<feature type="active site" description="Proton donor" evidence="9 11">
    <location>
        <position position="97"/>
    </location>
</feature>
<keyword evidence="15" id="KW-1185">Reference proteome</keyword>
<evidence type="ECO:0000256" key="11">
    <source>
        <dbReference type="PIRSR" id="PIRSR006621-1"/>
    </source>
</evidence>
<comment type="catalytic activity">
    <reaction evidence="9">
        <text>5,6-dihydrouridine(20) in tRNA + NADP(+) = uridine(20) in tRNA + NADPH + H(+)</text>
        <dbReference type="Rhea" id="RHEA:53336"/>
        <dbReference type="Rhea" id="RHEA-COMP:13533"/>
        <dbReference type="Rhea" id="RHEA-COMP:13534"/>
        <dbReference type="ChEBI" id="CHEBI:15378"/>
        <dbReference type="ChEBI" id="CHEBI:57783"/>
        <dbReference type="ChEBI" id="CHEBI:58349"/>
        <dbReference type="ChEBI" id="CHEBI:65315"/>
        <dbReference type="ChEBI" id="CHEBI:74443"/>
        <dbReference type="EC" id="1.3.1.91"/>
    </reaction>
</comment>
<dbReference type="InterPro" id="IPR001269">
    <property type="entry name" value="DUS_fam"/>
</dbReference>
<comment type="catalytic activity">
    <reaction evidence="9">
        <text>5,6-dihydrouridine(20a) in tRNA + NAD(+) = uridine(20a) in tRNA + NADH + H(+)</text>
        <dbReference type="Rhea" id="RHEA:53348"/>
        <dbReference type="Rhea" id="RHEA-COMP:13535"/>
        <dbReference type="Rhea" id="RHEA-COMP:13536"/>
        <dbReference type="ChEBI" id="CHEBI:15378"/>
        <dbReference type="ChEBI" id="CHEBI:57540"/>
        <dbReference type="ChEBI" id="CHEBI:57945"/>
        <dbReference type="ChEBI" id="CHEBI:65315"/>
        <dbReference type="ChEBI" id="CHEBI:74443"/>
    </reaction>
</comment>
<comment type="similarity">
    <text evidence="10">Belongs to the dus family.</text>
</comment>
<feature type="binding site" evidence="9 12">
    <location>
        <position position="67"/>
    </location>
    <ligand>
        <name>FMN</name>
        <dbReference type="ChEBI" id="CHEBI:58210"/>
    </ligand>
</feature>
<comment type="function">
    <text evidence="9">Catalyzes the synthesis of 5,6-dihydrouridine (D), a modified base found in the D-loop of most tRNAs, via the reduction of the C5-C6 double bond in target uridines. Specifically modifies U20 and U20a in tRNAs.</text>
</comment>
<dbReference type="Gene3D" id="3.20.20.70">
    <property type="entry name" value="Aldolase class I"/>
    <property type="match status" value="1"/>
</dbReference>
<comment type="catalytic activity">
    <reaction evidence="9">
        <text>5,6-dihydrouridine(20) in tRNA + NAD(+) = uridine(20) in tRNA + NADH + H(+)</text>
        <dbReference type="Rhea" id="RHEA:53340"/>
        <dbReference type="Rhea" id="RHEA-COMP:13533"/>
        <dbReference type="Rhea" id="RHEA-COMP:13534"/>
        <dbReference type="ChEBI" id="CHEBI:15378"/>
        <dbReference type="ChEBI" id="CHEBI:57540"/>
        <dbReference type="ChEBI" id="CHEBI:57945"/>
        <dbReference type="ChEBI" id="CHEBI:65315"/>
        <dbReference type="ChEBI" id="CHEBI:74443"/>
        <dbReference type="EC" id="1.3.1.91"/>
    </reaction>
</comment>
<feature type="binding site" evidence="9 12">
    <location>
        <position position="136"/>
    </location>
    <ligand>
        <name>FMN</name>
        <dbReference type="ChEBI" id="CHEBI:58210"/>
    </ligand>
</feature>
<comment type="similarity">
    <text evidence="9">Belongs to the Dus family. DusA subfamily.</text>
</comment>
<keyword evidence="2 9" id="KW-0820">tRNA-binding</keyword>
<feature type="site" description="Interacts with tRNA" evidence="9">
    <location>
        <position position="94"/>
    </location>
</feature>
<dbReference type="Pfam" id="PF01207">
    <property type="entry name" value="Dus"/>
    <property type="match status" value="1"/>
</dbReference>
<dbReference type="GO" id="GO:0050660">
    <property type="term" value="F:flavin adenine dinucleotide binding"/>
    <property type="evidence" value="ECO:0007669"/>
    <property type="project" value="InterPro"/>
</dbReference>
<feature type="site" description="Interacts with tRNA; defines subfamily-specific binding signature" evidence="9">
    <location>
        <position position="299"/>
    </location>
</feature>
<dbReference type="InterPro" id="IPR004653">
    <property type="entry name" value="DusA"/>
</dbReference>
<evidence type="ECO:0000256" key="7">
    <source>
        <dbReference type="ARBA" id="ARBA00022884"/>
    </source>
</evidence>
<dbReference type="PANTHER" id="PTHR42907">
    <property type="entry name" value="FMN-LINKED OXIDOREDUCTASES SUPERFAMILY PROTEIN"/>
    <property type="match status" value="1"/>
</dbReference>
<evidence type="ECO:0000313" key="14">
    <source>
        <dbReference type="EMBL" id="TGN21142.1"/>
    </source>
</evidence>
<dbReference type="HAMAP" id="MF_02041">
    <property type="entry name" value="DusA_subfam"/>
    <property type="match status" value="1"/>
</dbReference>
<evidence type="ECO:0000256" key="10">
    <source>
        <dbReference type="PIRNR" id="PIRNR006621"/>
    </source>
</evidence>
<dbReference type="InterPro" id="IPR013785">
    <property type="entry name" value="Aldolase_TIM"/>
</dbReference>
<evidence type="ECO:0000259" key="13">
    <source>
        <dbReference type="Pfam" id="PF01207"/>
    </source>
</evidence>
<dbReference type="InterPro" id="IPR035587">
    <property type="entry name" value="DUS-like_FMN-bd"/>
</dbReference>
<dbReference type="InterPro" id="IPR018517">
    <property type="entry name" value="tRNA_hU_synthase_CS"/>
</dbReference>
<dbReference type="EMBL" id="RQHW01000002">
    <property type="protein sequence ID" value="TGN21142.1"/>
    <property type="molecule type" value="Genomic_DNA"/>
</dbReference>
<keyword evidence="4 9" id="KW-0288">FMN</keyword>
<feature type="site" description="Interacts with tRNA; defines subfamily-specific binding signature" evidence="9">
    <location>
        <position position="296"/>
    </location>
</feature>
<evidence type="ECO:0000256" key="3">
    <source>
        <dbReference type="ARBA" id="ARBA00022630"/>
    </source>
</evidence>
<reference evidence="14" key="1">
    <citation type="journal article" date="2019" name="PLoS Negl. Trop. Dis.">
        <title>Revisiting the worldwide diversity of Leptospira species in the environment.</title>
        <authorList>
            <person name="Vincent A.T."/>
            <person name="Schiettekatte O."/>
            <person name="Bourhy P."/>
            <person name="Veyrier F.J."/>
            <person name="Picardeau M."/>
        </authorList>
    </citation>
    <scope>NUCLEOTIDE SEQUENCE [LARGE SCALE GENOMIC DNA]</scope>
    <source>
        <strain evidence="14">201300427</strain>
    </source>
</reference>
<keyword evidence="12" id="KW-0547">Nucleotide-binding</keyword>
<comment type="catalytic activity">
    <reaction evidence="9">
        <text>5,6-dihydrouridine(20a) in tRNA + NADP(+) = uridine(20a) in tRNA + NADPH + H(+)</text>
        <dbReference type="Rhea" id="RHEA:53344"/>
        <dbReference type="Rhea" id="RHEA-COMP:13535"/>
        <dbReference type="Rhea" id="RHEA-COMP:13536"/>
        <dbReference type="ChEBI" id="CHEBI:15378"/>
        <dbReference type="ChEBI" id="CHEBI:57783"/>
        <dbReference type="ChEBI" id="CHEBI:58349"/>
        <dbReference type="ChEBI" id="CHEBI:65315"/>
        <dbReference type="ChEBI" id="CHEBI:74443"/>
    </reaction>
</comment>
<gene>
    <name evidence="14" type="primary">dusA</name>
    <name evidence="14" type="ORF">EHS15_01090</name>
</gene>
<evidence type="ECO:0000256" key="4">
    <source>
        <dbReference type="ARBA" id="ARBA00022643"/>
    </source>
</evidence>
<keyword evidence="6 9" id="KW-0521">NADP</keyword>
<sequence length="331" mass="37770">MEKQIPSYRLSVAPMMDWTDRHYRYFMRLITKRVLLYTEMITTGAILKGNRHRYLSFSREEFPLSLQLGGDNPSHLAECAKIGEDYGYSEINLNAGCPSDRVQNGSFGACLMKEPEKVADMVSSMKSKVKLPVTVKHRIGINGKESLDDLVYFVKTIREAGVDRVIVHARIAILEGLSPAENRTVPPLRYEDVRSLKSEFPDLPVEINGGIKTLHEIDEHLSFVDGVMIGRAAYENPYLFSEVDSLYYKEVNPGYSRSEVLEHLRDYIRNMSSEGVKPHHVLRHALGLYFGCEGARFFRRFFSENMHGSSVDYTVIDRFLSESKQSNQVKA</sequence>
<dbReference type="OrthoDB" id="9764501at2"/>
<comment type="caution">
    <text evidence="9">Lacks conserved residue(s) required for the propagation of feature annotation.</text>
</comment>
<comment type="cofactor">
    <cofactor evidence="1 9 10 12">
        <name>FMN</name>
        <dbReference type="ChEBI" id="CHEBI:58210"/>
    </cofactor>
</comment>
<evidence type="ECO:0000256" key="9">
    <source>
        <dbReference type="HAMAP-Rule" id="MF_02041"/>
    </source>
</evidence>
<dbReference type="PIRSF" id="PIRSF006621">
    <property type="entry name" value="Dus"/>
    <property type="match status" value="1"/>
</dbReference>
<feature type="domain" description="DUS-like FMN-binding" evidence="13">
    <location>
        <begin position="12"/>
        <end position="309"/>
    </location>
</feature>
<evidence type="ECO:0000256" key="5">
    <source>
        <dbReference type="ARBA" id="ARBA00022694"/>
    </source>
</evidence>
<keyword evidence="7 9" id="KW-0694">RNA-binding</keyword>
<feature type="binding site" evidence="9 12">
    <location>
        <begin position="208"/>
        <end position="210"/>
    </location>
    <ligand>
        <name>FMN</name>
        <dbReference type="ChEBI" id="CHEBI:58210"/>
    </ligand>
</feature>
<proteinExistence type="inferred from homology"/>
<dbReference type="NCBIfam" id="NF008774">
    <property type="entry name" value="PRK11815.1"/>
    <property type="match status" value="1"/>
</dbReference>
<dbReference type="PROSITE" id="PS01136">
    <property type="entry name" value="UPF0034"/>
    <property type="match status" value="1"/>
</dbReference>
<evidence type="ECO:0000256" key="1">
    <source>
        <dbReference type="ARBA" id="ARBA00001917"/>
    </source>
</evidence>
<keyword evidence="8 9" id="KW-0560">Oxidoreductase</keyword>
<dbReference type="AlphaFoldDB" id="A0A4R9M4Z6"/>
<dbReference type="EC" id="1.3.1.91" evidence="9"/>
<comment type="caution">
    <text evidence="14">The sequence shown here is derived from an EMBL/GenBank/DDBJ whole genome shotgun (WGS) entry which is preliminary data.</text>
</comment>
<evidence type="ECO:0000256" key="6">
    <source>
        <dbReference type="ARBA" id="ARBA00022857"/>
    </source>
</evidence>
<dbReference type="GO" id="GO:0102264">
    <property type="term" value="F:tRNA-dihydrouridine20 synthase activity"/>
    <property type="evidence" value="ECO:0007669"/>
    <property type="project" value="UniProtKB-EC"/>
</dbReference>
<feature type="binding site" evidence="9 12">
    <location>
        <begin position="230"/>
        <end position="231"/>
    </location>
    <ligand>
        <name>FMN</name>
        <dbReference type="ChEBI" id="CHEBI:58210"/>
    </ligand>
</feature>
<feature type="binding site" evidence="9 12">
    <location>
        <begin position="14"/>
        <end position="16"/>
    </location>
    <ligand>
        <name>FMN</name>
        <dbReference type="ChEBI" id="CHEBI:58210"/>
    </ligand>
</feature>
<name>A0A4R9M4Z6_9LEPT</name>
<dbReference type="GO" id="GO:0000049">
    <property type="term" value="F:tRNA binding"/>
    <property type="evidence" value="ECO:0007669"/>
    <property type="project" value="UniProtKB-UniRule"/>
</dbReference>